<feature type="signal peptide" evidence="2">
    <location>
        <begin position="1"/>
        <end position="23"/>
    </location>
</feature>
<protein>
    <recommendedName>
        <fullName evidence="5">Gram-positive cocci surface proteins LPxTG domain-containing protein</fullName>
    </recommendedName>
</protein>
<evidence type="ECO:0000313" key="3">
    <source>
        <dbReference type="EMBL" id="ALS36936.1"/>
    </source>
</evidence>
<dbReference type="RefSeq" id="WP_208930144.1">
    <property type="nucleotide sequence ID" value="NZ_CP013655.1"/>
</dbReference>
<dbReference type="STRING" id="118060.ATZ35_07115"/>
<dbReference type="EMBL" id="CP013655">
    <property type="protein sequence ID" value="ALS36936.1"/>
    <property type="molecule type" value="Genomic_DNA"/>
</dbReference>
<name>A0A0U2X9Y6_9ENTE</name>
<gene>
    <name evidence="3" type="ORF">ATZ35_07115</name>
</gene>
<feature type="chain" id="PRO_5006834125" description="Gram-positive cocci surface proteins LPxTG domain-containing protein" evidence="2">
    <location>
        <begin position="24"/>
        <end position="101"/>
    </location>
</feature>
<keyword evidence="1" id="KW-0472">Membrane</keyword>
<sequence length="101" mass="11658">MKKRLFISVTLLFSVLTAQLCYAEENSQVSRITVDLTDTQLDDFEVHGIAPSFYHVDKKQSYLPKAGEEKEFLISLIGLLFCLLTILVKIKKLYRLNKNFN</sequence>
<evidence type="ECO:0008006" key="5">
    <source>
        <dbReference type="Google" id="ProtNLM"/>
    </source>
</evidence>
<dbReference type="KEGG" id="erx:ATZ35_07115"/>
<dbReference type="AlphaFoldDB" id="A0A0U2X9Y6"/>
<accession>A0A0U2X9Y6</accession>
<keyword evidence="4" id="KW-1185">Reference proteome</keyword>
<proteinExistence type="predicted"/>
<organism evidence="3 4">
    <name type="scientific">Enterococcus rotai</name>
    <dbReference type="NCBI Taxonomy" id="118060"/>
    <lineage>
        <taxon>Bacteria</taxon>
        <taxon>Bacillati</taxon>
        <taxon>Bacillota</taxon>
        <taxon>Bacilli</taxon>
        <taxon>Lactobacillales</taxon>
        <taxon>Enterococcaceae</taxon>
        <taxon>Enterococcus</taxon>
    </lineage>
</organism>
<dbReference type="Proteomes" id="UP000067523">
    <property type="component" value="Chromosome"/>
</dbReference>
<feature type="transmembrane region" description="Helical" evidence="1">
    <location>
        <begin position="72"/>
        <end position="90"/>
    </location>
</feature>
<evidence type="ECO:0000256" key="1">
    <source>
        <dbReference type="SAM" id="Phobius"/>
    </source>
</evidence>
<reference evidence="4" key="1">
    <citation type="submission" date="2015-12" db="EMBL/GenBank/DDBJ databases">
        <authorList>
            <person name="Lauer A."/>
            <person name="Humrighouse B."/>
            <person name="Loparev V."/>
            <person name="Shewmaker P.L."/>
            <person name="Whitney A.M."/>
            <person name="McLaughlin R.W."/>
        </authorList>
    </citation>
    <scope>NUCLEOTIDE SEQUENCE [LARGE SCALE GENOMIC DNA]</scope>
    <source>
        <strain evidence="4">LMG 26678</strain>
    </source>
</reference>
<evidence type="ECO:0000313" key="4">
    <source>
        <dbReference type="Proteomes" id="UP000067523"/>
    </source>
</evidence>
<keyword evidence="2" id="KW-0732">Signal</keyword>
<evidence type="ECO:0000256" key="2">
    <source>
        <dbReference type="SAM" id="SignalP"/>
    </source>
</evidence>
<keyword evidence="1" id="KW-0812">Transmembrane</keyword>
<keyword evidence="1" id="KW-1133">Transmembrane helix</keyword>